<name>A0A8S5TUB7_9CAUD</name>
<protein>
    <submittedName>
        <fullName evidence="1">Uncharacterized protein</fullName>
    </submittedName>
</protein>
<dbReference type="Pfam" id="PF19880">
    <property type="entry name" value="DUF6353"/>
    <property type="match status" value="1"/>
</dbReference>
<organism evidence="1">
    <name type="scientific">Siphoviridae sp. ctWT735</name>
    <dbReference type="NCBI Taxonomy" id="2825538"/>
    <lineage>
        <taxon>Viruses</taxon>
        <taxon>Duplodnaviria</taxon>
        <taxon>Heunggongvirae</taxon>
        <taxon>Uroviricota</taxon>
        <taxon>Caudoviricetes</taxon>
    </lineage>
</organism>
<accession>A0A8S5TUB7</accession>
<sequence>MNLKISPKGIIAATNGFVKAHGHEILAGIGISSFVSSIILAVKVTPTVQKDICKAEEEKGESLTKTEIIKVAGKHYIPAIIAATSGAVCVIGATVLENKKVAAVATICQLTEDNLRDFKAHVAETIGEKKTQSIIEETAAKKVEGKDFSDDDMVSTKYGESIFYDPWSARFFGCTKDRVEKAVNAINLRLTGCDFVALNEFYDEIGIPNTQFGNYCGWTTGFGEILHMSYGYGPVPDGRSCSVLDYTVYMEDSIRKLTGVRDVIV</sequence>
<dbReference type="EMBL" id="BK015930">
    <property type="protein sequence ID" value="DAF85787.1"/>
    <property type="molecule type" value="Genomic_DNA"/>
</dbReference>
<evidence type="ECO:0000313" key="1">
    <source>
        <dbReference type="EMBL" id="DAF85787.1"/>
    </source>
</evidence>
<proteinExistence type="predicted"/>
<dbReference type="InterPro" id="IPR045933">
    <property type="entry name" value="DUF6353"/>
</dbReference>
<reference evidence="1" key="1">
    <citation type="journal article" date="2021" name="Proc. Natl. Acad. Sci. U.S.A.">
        <title>A Catalog of Tens of Thousands of Viruses from Human Metagenomes Reveals Hidden Associations with Chronic Diseases.</title>
        <authorList>
            <person name="Tisza M.J."/>
            <person name="Buck C.B."/>
        </authorList>
    </citation>
    <scope>NUCLEOTIDE SEQUENCE</scope>
    <source>
        <strain evidence="1">CtWT735</strain>
    </source>
</reference>